<dbReference type="Proteomes" id="UP001187192">
    <property type="component" value="Unassembled WGS sequence"/>
</dbReference>
<organism evidence="2 3">
    <name type="scientific">Ficus carica</name>
    <name type="common">Common fig</name>
    <dbReference type="NCBI Taxonomy" id="3494"/>
    <lineage>
        <taxon>Eukaryota</taxon>
        <taxon>Viridiplantae</taxon>
        <taxon>Streptophyta</taxon>
        <taxon>Embryophyta</taxon>
        <taxon>Tracheophyta</taxon>
        <taxon>Spermatophyta</taxon>
        <taxon>Magnoliopsida</taxon>
        <taxon>eudicotyledons</taxon>
        <taxon>Gunneridae</taxon>
        <taxon>Pentapetalae</taxon>
        <taxon>rosids</taxon>
        <taxon>fabids</taxon>
        <taxon>Rosales</taxon>
        <taxon>Moraceae</taxon>
        <taxon>Ficeae</taxon>
        <taxon>Ficus</taxon>
    </lineage>
</organism>
<accession>A0AA87ZMX7</accession>
<dbReference type="EMBL" id="BTGU01000009">
    <property type="protein sequence ID" value="GMN39138.1"/>
    <property type="molecule type" value="Genomic_DNA"/>
</dbReference>
<proteinExistence type="predicted"/>
<gene>
    <name evidence="2" type="ORF">TIFTF001_008386</name>
</gene>
<comment type="caution">
    <text evidence="2">The sequence shown here is derived from an EMBL/GenBank/DDBJ whole genome shotgun (WGS) entry which is preliminary data.</text>
</comment>
<name>A0AA87ZMX7_FICCA</name>
<evidence type="ECO:0000313" key="2">
    <source>
        <dbReference type="EMBL" id="GMN39138.1"/>
    </source>
</evidence>
<reference evidence="2" key="1">
    <citation type="submission" date="2023-07" db="EMBL/GenBank/DDBJ databases">
        <title>draft genome sequence of fig (Ficus carica).</title>
        <authorList>
            <person name="Takahashi T."/>
            <person name="Nishimura K."/>
        </authorList>
    </citation>
    <scope>NUCLEOTIDE SEQUENCE</scope>
</reference>
<evidence type="ECO:0000256" key="1">
    <source>
        <dbReference type="SAM" id="MobiDB-lite"/>
    </source>
</evidence>
<dbReference type="AlphaFoldDB" id="A0AA87ZMX7"/>
<feature type="region of interest" description="Disordered" evidence="1">
    <location>
        <begin position="22"/>
        <end position="47"/>
    </location>
</feature>
<evidence type="ECO:0000313" key="3">
    <source>
        <dbReference type="Proteomes" id="UP001187192"/>
    </source>
</evidence>
<dbReference type="PANTHER" id="PTHR36063">
    <property type="entry name" value="ARABIDOPSIS THALIANA GENOMIC DNA, CHROMOSOME 5, P1 CLONE:MOK16"/>
    <property type="match status" value="1"/>
</dbReference>
<protein>
    <submittedName>
        <fullName evidence="2">Uncharacterized protein</fullName>
    </submittedName>
</protein>
<dbReference type="Gramene" id="FCD_00005236-RA">
    <property type="protein sequence ID" value="FCD_00005236-RA:cds"/>
    <property type="gene ID" value="FCD_00005236"/>
</dbReference>
<dbReference type="PANTHER" id="PTHR36063:SF1">
    <property type="entry name" value="ARABIDOPSIS THALIANA GENOMIC DNA, CHROMOSOME 5, P1 CLONE:MOK16"/>
    <property type="match status" value="1"/>
</dbReference>
<feature type="compositionally biased region" description="Acidic residues" evidence="1">
    <location>
        <begin position="35"/>
        <end position="47"/>
    </location>
</feature>
<sequence>MAKEMRCLDAWIEVAPSLLIPHNKTSNSPRLETIKEEDLETEENDNE</sequence>
<keyword evidence="3" id="KW-1185">Reference proteome</keyword>